<dbReference type="Proteomes" id="UP000823485">
    <property type="component" value="Unassembled WGS sequence"/>
</dbReference>
<keyword evidence="1" id="KW-1133">Transmembrane helix</keyword>
<accession>A0ABS2R4S6</accession>
<keyword evidence="1" id="KW-0812">Transmembrane</keyword>
<organism evidence="2 3">
    <name type="scientific">Siminovitchia thermophila</name>
    <dbReference type="NCBI Taxonomy" id="1245522"/>
    <lineage>
        <taxon>Bacteria</taxon>
        <taxon>Bacillati</taxon>
        <taxon>Bacillota</taxon>
        <taxon>Bacilli</taxon>
        <taxon>Bacillales</taxon>
        <taxon>Bacillaceae</taxon>
        <taxon>Siminovitchia</taxon>
    </lineage>
</organism>
<comment type="caution">
    <text evidence="2">The sequence shown here is derived from an EMBL/GenBank/DDBJ whole genome shotgun (WGS) entry which is preliminary data.</text>
</comment>
<evidence type="ECO:0000313" key="3">
    <source>
        <dbReference type="Proteomes" id="UP000823485"/>
    </source>
</evidence>
<sequence length="76" mass="8780">MLLFFGKFISFYLICTIAFALYKVAYYNISKKLITKTTDGTKLHWFLNIFVKSGKKLDNDDYFLIGAFAALCAIYL</sequence>
<gene>
    <name evidence="2" type="ORF">JOC94_001580</name>
</gene>
<protein>
    <submittedName>
        <fullName evidence="2">Uncharacterized protein</fullName>
    </submittedName>
</protein>
<keyword evidence="3" id="KW-1185">Reference proteome</keyword>
<keyword evidence="1" id="KW-0472">Membrane</keyword>
<evidence type="ECO:0000313" key="2">
    <source>
        <dbReference type="EMBL" id="MBM7714608.1"/>
    </source>
</evidence>
<evidence type="ECO:0000256" key="1">
    <source>
        <dbReference type="SAM" id="Phobius"/>
    </source>
</evidence>
<reference evidence="2 3" key="1">
    <citation type="submission" date="2021-01" db="EMBL/GenBank/DDBJ databases">
        <title>Genomic Encyclopedia of Type Strains, Phase IV (KMG-IV): sequencing the most valuable type-strain genomes for metagenomic binning, comparative biology and taxonomic classification.</title>
        <authorList>
            <person name="Goeker M."/>
        </authorList>
    </citation>
    <scope>NUCLEOTIDE SEQUENCE [LARGE SCALE GENOMIC DNA]</scope>
    <source>
        <strain evidence="2 3">DSM 105453</strain>
    </source>
</reference>
<proteinExistence type="predicted"/>
<feature type="transmembrane region" description="Helical" evidence="1">
    <location>
        <begin position="6"/>
        <end position="26"/>
    </location>
</feature>
<dbReference type="EMBL" id="JAFBFH010000008">
    <property type="protein sequence ID" value="MBM7714608.1"/>
    <property type="molecule type" value="Genomic_DNA"/>
</dbReference>
<name>A0ABS2R4S6_9BACI</name>